<keyword evidence="3" id="KW-1185">Reference proteome</keyword>
<feature type="chain" id="PRO_5014191713" description="Cystatin domain-containing protein" evidence="1">
    <location>
        <begin position="25"/>
        <end position="139"/>
    </location>
</feature>
<evidence type="ECO:0000313" key="3">
    <source>
        <dbReference type="Proteomes" id="UP000236161"/>
    </source>
</evidence>
<organism evidence="2 3">
    <name type="scientific">Apostasia shenzhenica</name>
    <dbReference type="NCBI Taxonomy" id="1088818"/>
    <lineage>
        <taxon>Eukaryota</taxon>
        <taxon>Viridiplantae</taxon>
        <taxon>Streptophyta</taxon>
        <taxon>Embryophyta</taxon>
        <taxon>Tracheophyta</taxon>
        <taxon>Spermatophyta</taxon>
        <taxon>Magnoliopsida</taxon>
        <taxon>Liliopsida</taxon>
        <taxon>Asparagales</taxon>
        <taxon>Orchidaceae</taxon>
        <taxon>Apostasioideae</taxon>
        <taxon>Apostasia</taxon>
    </lineage>
</organism>
<feature type="signal peptide" evidence="1">
    <location>
        <begin position="1"/>
        <end position="24"/>
    </location>
</feature>
<keyword evidence="1" id="KW-0732">Signal</keyword>
<sequence length="139" mass="15591">MASSSHLILFLLFVSVAVAAAASATDIDDNGWQSIPDRILNSTLQDYGRKTIELYRDENYADPLVFCQTMAAEVKKIGGEVCYKLVLYARKPNDWYVRLPYEAIIFFPSGPSVNSIVLKSFHKLPNYTPKSPVHCPAIY</sequence>
<name>A0A2I0AH82_9ASPA</name>
<reference evidence="2 3" key="1">
    <citation type="journal article" date="2017" name="Nature">
        <title>The Apostasia genome and the evolution of orchids.</title>
        <authorList>
            <person name="Zhang G.Q."/>
            <person name="Liu K.W."/>
            <person name="Li Z."/>
            <person name="Lohaus R."/>
            <person name="Hsiao Y.Y."/>
            <person name="Niu S.C."/>
            <person name="Wang J.Y."/>
            <person name="Lin Y.C."/>
            <person name="Xu Q."/>
            <person name="Chen L.J."/>
            <person name="Yoshida K."/>
            <person name="Fujiwara S."/>
            <person name="Wang Z.W."/>
            <person name="Zhang Y.Q."/>
            <person name="Mitsuda N."/>
            <person name="Wang M."/>
            <person name="Liu G.H."/>
            <person name="Pecoraro L."/>
            <person name="Huang H.X."/>
            <person name="Xiao X.J."/>
            <person name="Lin M."/>
            <person name="Wu X.Y."/>
            <person name="Wu W.L."/>
            <person name="Chen Y.Y."/>
            <person name="Chang S.B."/>
            <person name="Sakamoto S."/>
            <person name="Ohme-Takagi M."/>
            <person name="Yagi M."/>
            <person name="Zeng S.J."/>
            <person name="Shen C.Y."/>
            <person name="Yeh C.M."/>
            <person name="Luo Y.B."/>
            <person name="Tsai W.C."/>
            <person name="Van de Peer Y."/>
            <person name="Liu Z.J."/>
        </authorList>
    </citation>
    <scope>NUCLEOTIDE SEQUENCE [LARGE SCALE GENOMIC DNA]</scope>
    <source>
        <strain evidence="3">cv. Shenzhen</strain>
        <tissue evidence="2">Stem</tissue>
    </source>
</reference>
<accession>A0A2I0AH82</accession>
<proteinExistence type="predicted"/>
<dbReference type="AlphaFoldDB" id="A0A2I0AH82"/>
<protein>
    <recommendedName>
        <fullName evidence="4">Cystatin domain-containing protein</fullName>
    </recommendedName>
</protein>
<evidence type="ECO:0008006" key="4">
    <source>
        <dbReference type="Google" id="ProtNLM"/>
    </source>
</evidence>
<dbReference type="Proteomes" id="UP000236161">
    <property type="component" value="Unassembled WGS sequence"/>
</dbReference>
<evidence type="ECO:0000313" key="2">
    <source>
        <dbReference type="EMBL" id="PKA54907.1"/>
    </source>
</evidence>
<gene>
    <name evidence="2" type="ORF">AXF42_Ash000743</name>
</gene>
<evidence type="ECO:0000256" key="1">
    <source>
        <dbReference type="SAM" id="SignalP"/>
    </source>
</evidence>
<dbReference type="EMBL" id="KZ451982">
    <property type="protein sequence ID" value="PKA54907.1"/>
    <property type="molecule type" value="Genomic_DNA"/>
</dbReference>